<comment type="caution">
    <text evidence="1">The sequence shown here is derived from an EMBL/GenBank/DDBJ whole genome shotgun (WGS) entry which is preliminary data.</text>
</comment>
<evidence type="ECO:0000313" key="2">
    <source>
        <dbReference type="Proteomes" id="UP000182045"/>
    </source>
</evidence>
<name>A0ABP2BST3_9RHOB</name>
<evidence type="ECO:0000313" key="1">
    <source>
        <dbReference type="EMBL" id="CUX80002.1"/>
    </source>
</evidence>
<sequence length="53" mass="5774">MGDWVEGSTKGQSNPAVSVGECAFQRLIPYRICVLRIIVLHSLSKVMNGVSIL</sequence>
<keyword evidence="2" id="KW-1185">Reference proteome</keyword>
<dbReference type="EMBL" id="FBYC01000003">
    <property type="protein sequence ID" value="CUX80002.1"/>
    <property type="molecule type" value="Genomic_DNA"/>
</dbReference>
<dbReference type="Proteomes" id="UP000182045">
    <property type="component" value="Unassembled WGS sequence"/>
</dbReference>
<organism evidence="1 2">
    <name type="scientific">Roseibaca calidilacus</name>
    <dbReference type="NCBI Taxonomy" id="1666912"/>
    <lineage>
        <taxon>Bacteria</taxon>
        <taxon>Pseudomonadati</taxon>
        <taxon>Pseudomonadota</taxon>
        <taxon>Alphaproteobacteria</taxon>
        <taxon>Rhodobacterales</taxon>
        <taxon>Paracoccaceae</taxon>
        <taxon>Roseinatronobacter</taxon>
    </lineage>
</organism>
<protein>
    <submittedName>
        <fullName evidence="1">Uncharacterized protein</fullName>
    </submittedName>
</protein>
<reference evidence="1 2" key="1">
    <citation type="submission" date="2016-01" db="EMBL/GenBank/DDBJ databases">
        <authorList>
            <person name="Varghese N."/>
        </authorList>
    </citation>
    <scope>NUCLEOTIDE SEQUENCE [LARGE SCALE GENOMIC DNA]</scope>
    <source>
        <strain evidence="1 2">HL-91</strain>
    </source>
</reference>
<proteinExistence type="predicted"/>
<accession>A0ABP2BST3</accession>
<gene>
    <name evidence="1" type="ORF">Ga0058931_0700</name>
</gene>